<comment type="caution">
    <text evidence="1">The sequence shown here is derived from an EMBL/GenBank/DDBJ whole genome shotgun (WGS) entry which is preliminary data.</text>
</comment>
<protein>
    <submittedName>
        <fullName evidence="1">Uncharacterized protein</fullName>
    </submittedName>
</protein>
<reference evidence="1" key="1">
    <citation type="submission" date="2023-04" db="EMBL/GenBank/DDBJ databases">
        <title>Draft Genome sequencing of Naganishia species isolated from polar environments using Oxford Nanopore Technology.</title>
        <authorList>
            <person name="Leo P."/>
            <person name="Venkateswaran K."/>
        </authorList>
    </citation>
    <scope>NUCLEOTIDE SEQUENCE</scope>
    <source>
        <strain evidence="1">MNA-CCFEE 5423</strain>
    </source>
</reference>
<dbReference type="Proteomes" id="UP001227268">
    <property type="component" value="Unassembled WGS sequence"/>
</dbReference>
<keyword evidence="2" id="KW-1185">Reference proteome</keyword>
<sequence length="569" mass="63907">MDSAFAIADHERYRDHTVELPNSIDLSHHLSSLAKNRQSSALKDLYRYAARPGMIGLAGGLPNPEIFPFLELSAQVYTHDALGITPATANVGGGGGGGGTGSDAQSMVKKPSFFEWLFGKKTTTETITIGKQPASASPLDINLNTLLQYSSAQGHPALQAFIREFVSKVYQPAFADWDVLLNIGSTMAWSHVVFMLLEPGDGVLYEEWSYPGAMNTASPLQTHKVSIKVDGEGLIPEDMNKVLAEWDEEKRGFRRPRVLYTVPTGQNPTGATMLAARKKIIYDICVKYDIIIVEDEPYYALYADPWQSQKHQPKQIGARYADVEHHTDSKDTDEEFLKKLPPSYLKFDYQGRVIRMDPVKKASYPDFRNKSAALVAKLLAETWKYDGYIRWLRGIKATYAMRRDWMCDLFETVFHLEFDQTLALSQHIRWVTAYERTAPGMGGAGAATIMDEKRGFKSNKAIVSFVPPTAGMFVWLAVHLESHPRFAQIKDADGPEGVNKMLYELWTELAEKNVLVSPGYFFDAQPGVPHEGTENFGFFRLSFSMANHEQMESAIKTIYKVFVSFFQEK</sequence>
<accession>A0ACC2W360</accession>
<organism evidence="1 2">
    <name type="scientific">Naganishia friedmannii</name>
    <dbReference type="NCBI Taxonomy" id="89922"/>
    <lineage>
        <taxon>Eukaryota</taxon>
        <taxon>Fungi</taxon>
        <taxon>Dikarya</taxon>
        <taxon>Basidiomycota</taxon>
        <taxon>Agaricomycotina</taxon>
        <taxon>Tremellomycetes</taxon>
        <taxon>Filobasidiales</taxon>
        <taxon>Filobasidiaceae</taxon>
        <taxon>Naganishia</taxon>
    </lineage>
</organism>
<dbReference type="EMBL" id="JASBWT010000004">
    <property type="protein sequence ID" value="KAJ9105496.1"/>
    <property type="molecule type" value="Genomic_DNA"/>
</dbReference>
<evidence type="ECO:0000313" key="2">
    <source>
        <dbReference type="Proteomes" id="UP001227268"/>
    </source>
</evidence>
<gene>
    <name evidence="1" type="ORF">QFC21_001867</name>
</gene>
<proteinExistence type="predicted"/>
<evidence type="ECO:0000313" key="1">
    <source>
        <dbReference type="EMBL" id="KAJ9105496.1"/>
    </source>
</evidence>
<name>A0ACC2W360_9TREE</name>